<evidence type="ECO:0000256" key="2">
    <source>
        <dbReference type="SAM" id="Phobius"/>
    </source>
</evidence>
<dbReference type="AlphaFoldDB" id="A0AAD5VDV2"/>
<feature type="transmembrane region" description="Helical" evidence="2">
    <location>
        <begin position="333"/>
        <end position="356"/>
    </location>
</feature>
<dbReference type="GO" id="GO:0005783">
    <property type="term" value="C:endoplasmic reticulum"/>
    <property type="evidence" value="ECO:0007669"/>
    <property type="project" value="TreeGrafter"/>
</dbReference>
<comment type="caution">
    <text evidence="5">The sequence shown here is derived from an EMBL/GenBank/DDBJ whole genome shotgun (WGS) entry which is preliminary data.</text>
</comment>
<feature type="chain" id="PRO_5042031218" description="Vacuolar sorting protein Vps3844 C-terminal domain-containing protein" evidence="3">
    <location>
        <begin position="20"/>
        <end position="377"/>
    </location>
</feature>
<keyword evidence="2" id="KW-0812">Transmembrane</keyword>
<accession>A0AAD5VDV2</accession>
<reference evidence="5" key="1">
    <citation type="submission" date="2022-07" db="EMBL/GenBank/DDBJ databases">
        <title>Genome Sequence of Physisporinus lineatus.</title>
        <authorList>
            <person name="Buettner E."/>
        </authorList>
    </citation>
    <scope>NUCLEOTIDE SEQUENCE</scope>
    <source>
        <strain evidence="5">VT162</strain>
    </source>
</reference>
<evidence type="ECO:0000313" key="6">
    <source>
        <dbReference type="Proteomes" id="UP001212997"/>
    </source>
</evidence>
<protein>
    <recommendedName>
        <fullName evidence="4">Vacuolar sorting protein Vps3844 C-terminal domain-containing protein</fullName>
    </recommendedName>
</protein>
<dbReference type="InterPro" id="IPR053065">
    <property type="entry name" value="Archenteron_Induction-Rel"/>
</dbReference>
<feature type="domain" description="Vacuolar sorting protein Vps3844 C-terminal" evidence="4">
    <location>
        <begin position="267"/>
        <end position="367"/>
    </location>
</feature>
<feature type="region of interest" description="Disordered" evidence="1">
    <location>
        <begin position="236"/>
        <end position="257"/>
    </location>
</feature>
<keyword evidence="6" id="KW-1185">Reference proteome</keyword>
<dbReference type="PANTHER" id="PTHR36853">
    <property type="entry name" value="EXPRESSED PROTEIN"/>
    <property type="match status" value="1"/>
</dbReference>
<feature type="signal peptide" evidence="3">
    <location>
        <begin position="1"/>
        <end position="19"/>
    </location>
</feature>
<feature type="compositionally biased region" description="Pro residues" evidence="1">
    <location>
        <begin position="246"/>
        <end position="255"/>
    </location>
</feature>
<gene>
    <name evidence="5" type="ORF">NLI96_g851</name>
</gene>
<dbReference type="InterPro" id="IPR024382">
    <property type="entry name" value="Vps3844_C"/>
</dbReference>
<dbReference type="Proteomes" id="UP001212997">
    <property type="component" value="Unassembled WGS sequence"/>
</dbReference>
<keyword evidence="2" id="KW-0472">Membrane</keyword>
<evidence type="ECO:0000313" key="5">
    <source>
        <dbReference type="EMBL" id="KAJ3491248.1"/>
    </source>
</evidence>
<proteinExistence type="predicted"/>
<name>A0AAD5VDV2_9APHY</name>
<keyword evidence="3" id="KW-0732">Signal</keyword>
<dbReference type="EMBL" id="JANAWD010000015">
    <property type="protein sequence ID" value="KAJ3491248.1"/>
    <property type="molecule type" value="Genomic_DNA"/>
</dbReference>
<keyword evidence="2" id="KW-1133">Transmembrane helix</keyword>
<evidence type="ECO:0000256" key="3">
    <source>
        <dbReference type="SAM" id="SignalP"/>
    </source>
</evidence>
<evidence type="ECO:0000259" key="4">
    <source>
        <dbReference type="Pfam" id="PF12955"/>
    </source>
</evidence>
<organism evidence="5 6">
    <name type="scientific">Meripilus lineatus</name>
    <dbReference type="NCBI Taxonomy" id="2056292"/>
    <lineage>
        <taxon>Eukaryota</taxon>
        <taxon>Fungi</taxon>
        <taxon>Dikarya</taxon>
        <taxon>Basidiomycota</taxon>
        <taxon>Agaricomycotina</taxon>
        <taxon>Agaricomycetes</taxon>
        <taxon>Polyporales</taxon>
        <taxon>Meripilaceae</taxon>
        <taxon>Meripilus</taxon>
    </lineage>
</organism>
<evidence type="ECO:0000256" key="1">
    <source>
        <dbReference type="SAM" id="MobiDB-lite"/>
    </source>
</evidence>
<dbReference type="Pfam" id="PF12955">
    <property type="entry name" value="Vps3844_C"/>
    <property type="match status" value="1"/>
</dbReference>
<sequence length="377" mass="40199">MRGSSTFLVLLGLISAALATDFIYFYPSPDYAPDHVQEVTSTEAKVALAHYLGLEAFEPIGHGLDENEVVYDIGKTGDFLGQGPSSVAVLSMSEEDAREIIPQHSDAIFSTELPSTPSLLSTYAKQASEIYDTVVSSSSPLPQHGSSRLLDIFSLPATPASTAFTREASLLNDFLEFEATDSEKFGSFQITSLSDVAEEYGRDSEEYRLAKITLSLLVESFETTMTRLAIIVSDDASHPKRQQPPEQSPLPPPVASPHEPISAISTCYTSAERCESETDSCSGHGSCVAASKAGHTCYVCACSSTQSNDGRGHTKTTKWAGTACERKDVSSEFVLLAGTTIGLILFVFGSIALLVAAGDQKLPSVLTGGVVNSKKDN</sequence>
<dbReference type="PANTHER" id="PTHR36853:SF1">
    <property type="entry name" value="DUF3844 DOMAIN-CONTAINING PROTEIN"/>
    <property type="match status" value="1"/>
</dbReference>